<reference evidence="2 3" key="1">
    <citation type="submission" date="2015-01" db="EMBL/GenBank/DDBJ databases">
        <authorList>
            <person name="Aslett A.Martin."/>
            <person name="De Silva Nishadi"/>
        </authorList>
    </citation>
    <scope>NUCLEOTIDE SEQUENCE [LARGE SCALE GENOMIC DNA]</scope>
    <source>
        <strain evidence="2 3">R28058</strain>
    </source>
</reference>
<keyword evidence="1" id="KW-1133">Transmembrane helix</keyword>
<feature type="transmembrane region" description="Helical" evidence="1">
    <location>
        <begin position="58"/>
        <end position="78"/>
    </location>
</feature>
<dbReference type="RefSeq" id="WP_055342578.1">
    <property type="nucleotide sequence ID" value="NZ_CDNI01000003.1"/>
</dbReference>
<evidence type="ECO:0000313" key="2">
    <source>
        <dbReference type="EMBL" id="CEQ03420.1"/>
    </source>
</evidence>
<sequence length="169" mass="19812">MNKLETKLLKHYIGYEQPRDEYQQGVINETLTTANLYTFYLLTICMVISLIFDSINHKFTFGTFALFFIQQFNCYYVLSKMRKSGIDVTEFDDDMDYKEQVKILKNKTIIGAIQWTLWMVVTMGYIFPTLWGDPINMDFTQIMIFICSGILFGVLCYVFAKGKLNKVED</sequence>
<dbReference type="AlphaFoldDB" id="A0A0C7R3K1"/>
<keyword evidence="1" id="KW-0812">Transmembrane</keyword>
<name>A0A0C7R3K1_PARSO</name>
<dbReference type="OrthoDB" id="2622364at2"/>
<feature type="transmembrane region" description="Helical" evidence="1">
    <location>
        <begin position="139"/>
        <end position="160"/>
    </location>
</feature>
<organism evidence="2 3">
    <name type="scientific">Paraclostridium sordellii</name>
    <name type="common">Clostridium sordellii</name>
    <dbReference type="NCBI Taxonomy" id="1505"/>
    <lineage>
        <taxon>Bacteria</taxon>
        <taxon>Bacillati</taxon>
        <taxon>Bacillota</taxon>
        <taxon>Clostridia</taxon>
        <taxon>Peptostreptococcales</taxon>
        <taxon>Peptostreptococcaceae</taxon>
        <taxon>Paraclostridium</taxon>
    </lineage>
</organism>
<dbReference type="EMBL" id="CEKZ01000003">
    <property type="protein sequence ID" value="CEQ03420.1"/>
    <property type="molecule type" value="Genomic_DNA"/>
</dbReference>
<evidence type="ECO:0000313" key="3">
    <source>
        <dbReference type="Proteomes" id="UP000049127"/>
    </source>
</evidence>
<dbReference type="Pfam" id="PF11683">
    <property type="entry name" value="DUF3278"/>
    <property type="match status" value="1"/>
</dbReference>
<feature type="transmembrane region" description="Helical" evidence="1">
    <location>
        <begin position="34"/>
        <end position="52"/>
    </location>
</feature>
<accession>A0A0C7R3K1</accession>
<dbReference type="Proteomes" id="UP000049127">
    <property type="component" value="Unassembled WGS sequence"/>
</dbReference>
<keyword evidence="1" id="KW-0472">Membrane</keyword>
<protein>
    <submittedName>
        <fullName evidence="2">Protein of uncharacterized function (DUF3278)</fullName>
    </submittedName>
</protein>
<gene>
    <name evidence="2" type="ORF">R28058_11531</name>
</gene>
<proteinExistence type="predicted"/>
<dbReference type="InterPro" id="IPR021697">
    <property type="entry name" value="DUF3278"/>
</dbReference>
<feature type="transmembrane region" description="Helical" evidence="1">
    <location>
        <begin position="108"/>
        <end position="127"/>
    </location>
</feature>
<evidence type="ECO:0000256" key="1">
    <source>
        <dbReference type="SAM" id="Phobius"/>
    </source>
</evidence>